<feature type="domain" description="Enoyl reductase (ER)" evidence="1">
    <location>
        <begin position="17"/>
        <end position="338"/>
    </location>
</feature>
<dbReference type="PANTHER" id="PTHR45033:SF1">
    <property type="entry name" value="OXIDOREDUCTASE (EUROFUNG)"/>
    <property type="match status" value="1"/>
</dbReference>
<dbReference type="RefSeq" id="XP_009542014.1">
    <property type="nucleotide sequence ID" value="XM_009543719.1"/>
</dbReference>
<evidence type="ECO:0000259" key="1">
    <source>
        <dbReference type="SMART" id="SM00829"/>
    </source>
</evidence>
<dbReference type="InterPro" id="IPR036291">
    <property type="entry name" value="NAD(P)-bd_dom_sf"/>
</dbReference>
<protein>
    <submittedName>
        <fullName evidence="2">Quinone oxidoreductase 11</fullName>
    </submittedName>
</protein>
<dbReference type="InterPro" id="IPR052711">
    <property type="entry name" value="Zinc_ADH-like"/>
</dbReference>
<dbReference type="SUPFAM" id="SSF50129">
    <property type="entry name" value="GroES-like"/>
    <property type="match status" value="1"/>
</dbReference>
<evidence type="ECO:0000313" key="3">
    <source>
        <dbReference type="Proteomes" id="UP000030671"/>
    </source>
</evidence>
<keyword evidence="3" id="KW-1185">Reference proteome</keyword>
<dbReference type="InterPro" id="IPR020843">
    <property type="entry name" value="ER"/>
</dbReference>
<name>W4KII5_HETIT</name>
<sequence length="343" mass="37262">MTSQTVFRLKETTGPSGLIKLEELIPSPRAHEVLVRIHAVSLNYRDHVISIGAYPVGTKKDVVPFSDMAGEVVALGEDTRDFKIGDRVTANFDLFHYFGRKSSHDGALGAPIDGVLQEYRVFNETSLLHIPSHLTYEEASCWPCAGVTAWNALFGGIPLIPGQTVLFQGTGGVSISGLILAHAAGARTIVTSSSDEKLELATKLGATHVINYKKRPDWEKVVLELTNDVGVDFIFDNVGITEIDKCFTCVAKGGVITAIGFLGGLQQGSYPNVSMLAIIRAATLRGINVGSKQLHHDLLRFVEVKQLRPYIDKVFSFEEAPSALEYLASGGHFGKIVVRVSRQ</sequence>
<dbReference type="AlphaFoldDB" id="W4KII5"/>
<organism evidence="2 3">
    <name type="scientific">Heterobasidion irregulare (strain TC 32-1)</name>
    <dbReference type="NCBI Taxonomy" id="747525"/>
    <lineage>
        <taxon>Eukaryota</taxon>
        <taxon>Fungi</taxon>
        <taxon>Dikarya</taxon>
        <taxon>Basidiomycota</taxon>
        <taxon>Agaricomycotina</taxon>
        <taxon>Agaricomycetes</taxon>
        <taxon>Russulales</taxon>
        <taxon>Bondarzewiaceae</taxon>
        <taxon>Heterobasidion</taxon>
        <taxon>Heterobasidion annosum species complex</taxon>
    </lineage>
</organism>
<dbReference type="InParanoid" id="W4KII5"/>
<gene>
    <name evidence="2" type="primary">qor11</name>
    <name evidence="2" type="ORF">HETIRDRAFT_154626</name>
</gene>
<dbReference type="InterPro" id="IPR013154">
    <property type="entry name" value="ADH-like_N"/>
</dbReference>
<proteinExistence type="predicted"/>
<dbReference type="Gene3D" id="3.40.50.720">
    <property type="entry name" value="NAD(P)-binding Rossmann-like Domain"/>
    <property type="match status" value="1"/>
</dbReference>
<dbReference type="KEGG" id="hir:HETIRDRAFT_154626"/>
<dbReference type="SUPFAM" id="SSF51735">
    <property type="entry name" value="NAD(P)-binding Rossmann-fold domains"/>
    <property type="match status" value="1"/>
</dbReference>
<dbReference type="CDD" id="cd08276">
    <property type="entry name" value="MDR7"/>
    <property type="match status" value="1"/>
</dbReference>
<dbReference type="eggNOG" id="KOG1198">
    <property type="taxonomic scope" value="Eukaryota"/>
</dbReference>
<dbReference type="HOGENOM" id="CLU_026673_3_4_1"/>
<reference evidence="2 3" key="1">
    <citation type="journal article" date="2012" name="New Phytol.">
        <title>Insight into trade-off between wood decay and parasitism from the genome of a fungal forest pathogen.</title>
        <authorList>
            <person name="Olson A."/>
            <person name="Aerts A."/>
            <person name="Asiegbu F."/>
            <person name="Belbahri L."/>
            <person name="Bouzid O."/>
            <person name="Broberg A."/>
            <person name="Canback B."/>
            <person name="Coutinho P.M."/>
            <person name="Cullen D."/>
            <person name="Dalman K."/>
            <person name="Deflorio G."/>
            <person name="van Diepen L.T."/>
            <person name="Dunand C."/>
            <person name="Duplessis S."/>
            <person name="Durling M."/>
            <person name="Gonthier P."/>
            <person name="Grimwood J."/>
            <person name="Fossdal C.G."/>
            <person name="Hansson D."/>
            <person name="Henrissat B."/>
            <person name="Hietala A."/>
            <person name="Himmelstrand K."/>
            <person name="Hoffmeister D."/>
            <person name="Hogberg N."/>
            <person name="James T.Y."/>
            <person name="Karlsson M."/>
            <person name="Kohler A."/>
            <person name="Kues U."/>
            <person name="Lee Y.H."/>
            <person name="Lin Y.C."/>
            <person name="Lind M."/>
            <person name="Lindquist E."/>
            <person name="Lombard V."/>
            <person name="Lucas S."/>
            <person name="Lunden K."/>
            <person name="Morin E."/>
            <person name="Murat C."/>
            <person name="Park J."/>
            <person name="Raffaello T."/>
            <person name="Rouze P."/>
            <person name="Salamov A."/>
            <person name="Schmutz J."/>
            <person name="Solheim H."/>
            <person name="Stahlberg J."/>
            <person name="Velez H."/>
            <person name="de Vries R.P."/>
            <person name="Wiebenga A."/>
            <person name="Woodward S."/>
            <person name="Yakovlev I."/>
            <person name="Garbelotto M."/>
            <person name="Martin F."/>
            <person name="Grigoriev I.V."/>
            <person name="Stenlid J."/>
        </authorList>
    </citation>
    <scope>NUCLEOTIDE SEQUENCE [LARGE SCALE GENOMIC DNA]</scope>
    <source>
        <strain evidence="2 3">TC 32-1</strain>
    </source>
</reference>
<dbReference type="EMBL" id="KI925455">
    <property type="protein sequence ID" value="ETW85130.1"/>
    <property type="molecule type" value="Genomic_DNA"/>
</dbReference>
<accession>W4KII5</accession>
<evidence type="ECO:0000313" key="2">
    <source>
        <dbReference type="EMBL" id="ETW85130.1"/>
    </source>
</evidence>
<dbReference type="OrthoDB" id="9930022at2759"/>
<dbReference type="InterPro" id="IPR013149">
    <property type="entry name" value="ADH-like_C"/>
</dbReference>
<dbReference type="Gene3D" id="3.90.180.10">
    <property type="entry name" value="Medium-chain alcohol dehydrogenases, catalytic domain"/>
    <property type="match status" value="1"/>
</dbReference>
<dbReference type="SMART" id="SM00829">
    <property type="entry name" value="PKS_ER"/>
    <property type="match status" value="1"/>
</dbReference>
<dbReference type="GO" id="GO:0016491">
    <property type="term" value="F:oxidoreductase activity"/>
    <property type="evidence" value="ECO:0007669"/>
    <property type="project" value="InterPro"/>
</dbReference>
<dbReference type="InterPro" id="IPR011032">
    <property type="entry name" value="GroES-like_sf"/>
</dbReference>
<dbReference type="Proteomes" id="UP000030671">
    <property type="component" value="Unassembled WGS sequence"/>
</dbReference>
<dbReference type="GeneID" id="20667509"/>
<dbReference type="Pfam" id="PF00107">
    <property type="entry name" value="ADH_zinc_N"/>
    <property type="match status" value="1"/>
</dbReference>
<dbReference type="PANTHER" id="PTHR45033">
    <property type="match status" value="1"/>
</dbReference>
<dbReference type="Pfam" id="PF08240">
    <property type="entry name" value="ADH_N"/>
    <property type="match status" value="1"/>
</dbReference>